<evidence type="ECO:0000313" key="2">
    <source>
        <dbReference type="EMBL" id="KAK4813348.1"/>
    </source>
</evidence>
<feature type="region of interest" description="Disordered" evidence="1">
    <location>
        <begin position="92"/>
        <end position="131"/>
    </location>
</feature>
<keyword evidence="3" id="KW-1185">Reference proteome</keyword>
<sequence>MRREPPASSLTATGELHLSLTVTHSLLLQPSFSHPTPPAATSICNNPTALLFPSRPGSSLLTAPACLPLQRPCDFEDMLLFSHELQESKSMASSKLPLGLRPTKSPEKHSAKISRKASKPRCSSASPDAGGSTPVNLALNVLLSTAIEELVALLTTRASVDNSRVLILLRVLQRFWKVAEQHNDRPSSNQVVNSKQLSAECEVNQDDSALQLLGNTYPIHSTDAAVEVIITAGKGWRLNPFPGQPVPMLDHPFSEVKFLNIQSKPPLAQLEAISSCPMACNFGRRDRPHLSTTSFQAVVESDEVSPQPPFLQAEQPQVPQPLPISLVLQTLPQLRCPSLDTLQPLNVSLGVGGPTLNTVFEVWPHQCQAQGDNHFPSPAGHITPDTSQDAIGFLGHLGTLQAHTHPAVNQHPQVLFCRAAFQPLLPKPVALHGVVVTQVQESLHLALLNLIQLASTHLNPSLSRPHTDRMEQHAETVSYHRQRNNSNKILLADEDFRQAQLGSQSDSPLFCTFVITSTCDKTFALASLGRVFDIRLQTTGQQTYSTECWRTIVLSGLLHSRGRFHIPGDLVAHKDKTNQKKTVSLLAVPPPASNTVDTSQGALGSQHRSDPLLQSVFSTAPLPPVAPHGGSGAGQVGRELNDLNQSDSQERCLEGELCYEPGVGTHSTSNTQDTKGKECNGSPWCITEIPNDNRPVIVRDVLALAPVYQKADGVAQQPQRYVWRVQRRATKLGKGLEHKADGERLRDLGLFSLEKRRLRGDLIALYNCLKGGCGEVTSDRMRGNGLKLCQGRFRLDIRKFSFTERVVQHWNRLPREVVESPSLEHTWRSSPIALTDNSTFSTPWHTGTMTDSLLYKARIILNYQRNRYGYGIALKGLWSKDKSTLDKVHLEASVAVDEVHAAAGQITTSSSFPLLILLHTSCKSGYLVVQHLLDGTLSLLVSRLDSIVKLHRAPFKLIRWLLTARDNRGGVKPAWQELQLCHTQPQIPFQPAAASDLPRLSEGKHPQAGQPFRGAIVIPVPAHDVEQDLDFGLAQA</sequence>
<feature type="region of interest" description="Disordered" evidence="1">
    <location>
        <begin position="588"/>
        <end position="608"/>
    </location>
</feature>
<proteinExistence type="predicted"/>
<organism evidence="2 3">
    <name type="scientific">Mycteria americana</name>
    <name type="common">Wood stork</name>
    <dbReference type="NCBI Taxonomy" id="33587"/>
    <lineage>
        <taxon>Eukaryota</taxon>
        <taxon>Metazoa</taxon>
        <taxon>Chordata</taxon>
        <taxon>Craniata</taxon>
        <taxon>Vertebrata</taxon>
        <taxon>Euteleostomi</taxon>
        <taxon>Archelosauria</taxon>
        <taxon>Archosauria</taxon>
        <taxon>Dinosauria</taxon>
        <taxon>Saurischia</taxon>
        <taxon>Theropoda</taxon>
        <taxon>Coelurosauria</taxon>
        <taxon>Aves</taxon>
        <taxon>Neognathae</taxon>
        <taxon>Neoaves</taxon>
        <taxon>Aequornithes</taxon>
        <taxon>Ciconiiformes</taxon>
        <taxon>Ciconiidae</taxon>
        <taxon>Mycteria</taxon>
    </lineage>
</organism>
<reference evidence="2 3" key="1">
    <citation type="journal article" date="2023" name="J. Hered.">
        <title>Chromosome-level genome of the wood stork (Mycteria americana) provides insight into avian chromosome evolution.</title>
        <authorList>
            <person name="Flamio R. Jr."/>
            <person name="Ramstad K.M."/>
        </authorList>
    </citation>
    <scope>NUCLEOTIDE SEQUENCE [LARGE SCALE GENOMIC DNA]</scope>
    <source>
        <strain evidence="2">JAX WOST 10</strain>
    </source>
</reference>
<comment type="caution">
    <text evidence="2">The sequence shown here is derived from an EMBL/GenBank/DDBJ whole genome shotgun (WGS) entry which is preliminary data.</text>
</comment>
<protein>
    <submittedName>
        <fullName evidence="2">Uncharacterized protein</fullName>
    </submittedName>
</protein>
<dbReference type="EMBL" id="JAUNZN010000013">
    <property type="protein sequence ID" value="KAK4813348.1"/>
    <property type="molecule type" value="Genomic_DNA"/>
</dbReference>
<name>A0AAN7RZU2_MYCAM</name>
<evidence type="ECO:0000313" key="3">
    <source>
        <dbReference type="Proteomes" id="UP001333110"/>
    </source>
</evidence>
<accession>A0AAN7RZU2</accession>
<dbReference type="Proteomes" id="UP001333110">
    <property type="component" value="Unassembled WGS sequence"/>
</dbReference>
<feature type="compositionally biased region" description="Polar residues" evidence="1">
    <location>
        <begin position="593"/>
        <end position="603"/>
    </location>
</feature>
<evidence type="ECO:0000256" key="1">
    <source>
        <dbReference type="SAM" id="MobiDB-lite"/>
    </source>
</evidence>
<dbReference type="AlphaFoldDB" id="A0AAN7RZU2"/>
<gene>
    <name evidence="2" type="ORF">QYF61_026644</name>
</gene>